<evidence type="ECO:0000313" key="9">
    <source>
        <dbReference type="EMBL" id="CAF9923644.1"/>
    </source>
</evidence>
<dbReference type="GO" id="GO:0005739">
    <property type="term" value="C:mitochondrion"/>
    <property type="evidence" value="ECO:0007669"/>
    <property type="project" value="TreeGrafter"/>
</dbReference>
<protein>
    <submittedName>
        <fullName evidence="9">Uncharacterized protein</fullName>
    </submittedName>
</protein>
<dbReference type="NCBIfam" id="TIGR02330">
    <property type="entry name" value="prpD"/>
    <property type="match status" value="1"/>
</dbReference>
<dbReference type="SUPFAM" id="SSF56796">
    <property type="entry name" value="Dehydroquinate synthase-like"/>
    <property type="match status" value="1"/>
</dbReference>
<evidence type="ECO:0000259" key="7">
    <source>
        <dbReference type="Pfam" id="PF19305"/>
    </source>
</evidence>
<evidence type="ECO:0000313" key="10">
    <source>
        <dbReference type="Proteomes" id="UP000664203"/>
    </source>
</evidence>
<evidence type="ECO:0000259" key="8">
    <source>
        <dbReference type="Pfam" id="PF25137"/>
    </source>
</evidence>
<dbReference type="Pfam" id="PF03972">
    <property type="entry name" value="MmgE_PrpD_N"/>
    <property type="match status" value="1"/>
</dbReference>
<dbReference type="InterPro" id="IPR042183">
    <property type="entry name" value="MmgE/PrpD_sf_1"/>
</dbReference>
<feature type="domain" description="Fe-containing alcohol dehydrogenase-like C-terminal" evidence="8">
    <location>
        <begin position="896"/>
        <end position="1093"/>
    </location>
</feature>
<reference evidence="9" key="1">
    <citation type="submission" date="2021-03" db="EMBL/GenBank/DDBJ databases">
        <authorList>
            <person name="Tagirdzhanova G."/>
        </authorList>
    </citation>
    <scope>NUCLEOTIDE SEQUENCE</scope>
</reference>
<evidence type="ECO:0000256" key="2">
    <source>
        <dbReference type="ARBA" id="ARBA00023002"/>
    </source>
</evidence>
<dbReference type="Proteomes" id="UP000664203">
    <property type="component" value="Unassembled WGS sequence"/>
</dbReference>
<proteinExistence type="inferred from homology"/>
<feature type="domain" description="Alcohol dehydrogenase iron-type/glycerol dehydrogenase GldA" evidence="5">
    <location>
        <begin position="715"/>
        <end position="883"/>
    </location>
</feature>
<dbReference type="Gene3D" id="3.30.1330.120">
    <property type="entry name" value="2-methylcitrate dehydratase PrpD"/>
    <property type="match status" value="1"/>
</dbReference>
<feature type="region of interest" description="Disordered" evidence="4">
    <location>
        <begin position="621"/>
        <end position="648"/>
    </location>
</feature>
<dbReference type="SUPFAM" id="SSF103378">
    <property type="entry name" value="2-methylcitrate dehydratase PrpD"/>
    <property type="match status" value="1"/>
</dbReference>
<dbReference type="Pfam" id="PF19305">
    <property type="entry name" value="MmgE_PrpD_C"/>
    <property type="match status" value="1"/>
</dbReference>
<dbReference type="GO" id="GO:0047547">
    <property type="term" value="F:2-methylcitrate dehydratase activity"/>
    <property type="evidence" value="ECO:0007669"/>
    <property type="project" value="InterPro"/>
</dbReference>
<evidence type="ECO:0000259" key="5">
    <source>
        <dbReference type="Pfam" id="PF00465"/>
    </source>
</evidence>
<dbReference type="InterPro" id="IPR056798">
    <property type="entry name" value="ADH_Fe_C"/>
</dbReference>
<evidence type="ECO:0000256" key="3">
    <source>
        <dbReference type="ARBA" id="ARBA00023239"/>
    </source>
</evidence>
<dbReference type="InterPro" id="IPR036148">
    <property type="entry name" value="MmgE/PrpD_sf"/>
</dbReference>
<feature type="domain" description="MmgE/PrpD N-terminal" evidence="6">
    <location>
        <begin position="23"/>
        <end position="275"/>
    </location>
</feature>
<dbReference type="Gene3D" id="1.20.1090.10">
    <property type="entry name" value="Dehydroquinate synthase-like - alpha domain"/>
    <property type="match status" value="1"/>
</dbReference>
<keyword evidence="2" id="KW-0560">Oxidoreductase</keyword>
<gene>
    <name evidence="9" type="ORF">ALECFALPRED_002515</name>
</gene>
<dbReference type="Pfam" id="PF00465">
    <property type="entry name" value="Fe-ADH"/>
    <property type="match status" value="1"/>
</dbReference>
<dbReference type="OrthoDB" id="5357030at2759"/>
<dbReference type="InterPro" id="IPR005656">
    <property type="entry name" value="MmgE_PrpD"/>
</dbReference>
<dbReference type="CDD" id="cd08192">
    <property type="entry name" value="MAR-like"/>
    <property type="match status" value="1"/>
</dbReference>
<dbReference type="GO" id="GO:0016491">
    <property type="term" value="F:oxidoreductase activity"/>
    <property type="evidence" value="ECO:0007669"/>
    <property type="project" value="UniProtKB-KW"/>
</dbReference>
<keyword evidence="3" id="KW-0456">Lyase</keyword>
<feature type="domain" description="MmgE/PrpD C-terminal" evidence="7">
    <location>
        <begin position="292"/>
        <end position="470"/>
    </location>
</feature>
<evidence type="ECO:0000259" key="6">
    <source>
        <dbReference type="Pfam" id="PF03972"/>
    </source>
</evidence>
<dbReference type="InterPro" id="IPR001670">
    <property type="entry name" value="ADH_Fe/GldA"/>
</dbReference>
<dbReference type="EMBL" id="CAJPDR010000173">
    <property type="protein sequence ID" value="CAF9923644.1"/>
    <property type="molecule type" value="Genomic_DNA"/>
</dbReference>
<comment type="similarity">
    <text evidence="1">Belongs to the PrpD family.</text>
</comment>
<comment type="caution">
    <text evidence="9">The sequence shown here is derived from an EMBL/GenBank/DDBJ whole genome shotgun (WGS) entry which is preliminary data.</text>
</comment>
<dbReference type="GO" id="GO:0051537">
    <property type="term" value="F:2 iron, 2 sulfur cluster binding"/>
    <property type="evidence" value="ECO:0007669"/>
    <property type="project" value="InterPro"/>
</dbReference>
<dbReference type="GO" id="GO:0046872">
    <property type="term" value="F:metal ion binding"/>
    <property type="evidence" value="ECO:0007669"/>
    <property type="project" value="InterPro"/>
</dbReference>
<keyword evidence="10" id="KW-1185">Reference proteome</keyword>
<dbReference type="GO" id="GO:0019679">
    <property type="term" value="P:propionate metabolic process, methylcitrate cycle"/>
    <property type="evidence" value="ECO:0007669"/>
    <property type="project" value="InterPro"/>
</dbReference>
<dbReference type="Gene3D" id="3.40.50.1970">
    <property type="match status" value="1"/>
</dbReference>
<dbReference type="InterPro" id="IPR012705">
    <property type="entry name" value="2Me_IsoCit_deHydtase_PrpD"/>
</dbReference>
<dbReference type="InterPro" id="IPR045336">
    <property type="entry name" value="MmgE_PrpD_N"/>
</dbReference>
<organism evidence="9 10">
    <name type="scientific">Alectoria fallacina</name>
    <dbReference type="NCBI Taxonomy" id="1903189"/>
    <lineage>
        <taxon>Eukaryota</taxon>
        <taxon>Fungi</taxon>
        <taxon>Dikarya</taxon>
        <taxon>Ascomycota</taxon>
        <taxon>Pezizomycotina</taxon>
        <taxon>Lecanoromycetes</taxon>
        <taxon>OSLEUM clade</taxon>
        <taxon>Lecanoromycetidae</taxon>
        <taxon>Lecanorales</taxon>
        <taxon>Lecanorineae</taxon>
        <taxon>Parmeliaceae</taxon>
        <taxon>Alectoria</taxon>
    </lineage>
</organism>
<dbReference type="AlphaFoldDB" id="A0A8H3FFJ9"/>
<dbReference type="InterPro" id="IPR042188">
    <property type="entry name" value="MmgE/PrpD_sf_2"/>
</dbReference>
<dbReference type="InterPro" id="IPR045337">
    <property type="entry name" value="MmgE_PrpD_C"/>
</dbReference>
<evidence type="ECO:0000256" key="4">
    <source>
        <dbReference type="SAM" id="MobiDB-lite"/>
    </source>
</evidence>
<evidence type="ECO:0000256" key="1">
    <source>
        <dbReference type="ARBA" id="ARBA00006174"/>
    </source>
</evidence>
<dbReference type="PANTHER" id="PTHR16943">
    <property type="entry name" value="2-METHYLCITRATE DEHYDRATASE-RELATED"/>
    <property type="match status" value="1"/>
</dbReference>
<dbReference type="Pfam" id="PF25137">
    <property type="entry name" value="ADH_Fe_C"/>
    <property type="match status" value="1"/>
</dbReference>
<sequence>MTPLNATTADDNTRHPYDQILVDITSYVFNYEICSPKAFERAKIALLDALGCAFETLKQSPEARLVIGPVVPGTQVPNGFRLPGTSHELDPMKGAFDLGSLIRYLDHNDAFPGAEWGHPSDNIGAILAVADYINRTARATSSPVLTMRAVLSALIKAYEIQGCFQIRNAFNKVGLDHTILVRLASTAVVCYLLDCTEQQTLSALSHSFIDAGPLRIYRQSPNTGPRKGWAAGDACMRAVHLAFLAKKGQPGAPTVLSNPKWGLYTTLMQGKEFQLPKPFGTNVIETVFFKIHAAEGHAASAVEAALILSRQLRARHPPLNVGIEEVVSHVRVRTQKPAMIIINKQGTLHNAADRDHCMQYMIAVVLLKGSMINSADYDDDSSWATDPRVDTLRAKIDMIEDEQMTADYHNPQKGSGANALLMTLTGEEVLEEVVVEYPTGHPWRDDTSGLVKEKFEENVRGFFGGERSSDIVKLAEMGLEEFIEMDVSRFVDTVAGPGEVENLDTILNGDGENKDSAGSIDQRKRWADAGDDDETIEAFSTDKVDGSNPTNIGKATKAASSIGQAELPNAGSPAALKHGKNELPTVETTASEKEEPAAPIIDQSEPTATAVAAAMTPVLESPASAKQPLDTRENSHTASAKTYPHPSVDGVKERTKAISAVNGSSYHDASHDQCEQRKHPDDPPSGEIFMKAFPPGKTPHPSPYISYNIPYAEACAKHIDDTFHATRVYILASGTLSKKTDDLPSLRHAINKRLGEDSVVGIRRGVKPHTYYSDILQIVQEAKDANANCLVTLGGGSLTDAAKVVTLALANNATTLDELETLYFDSPTLRIPLLPATVPIICIPTSLSAGEYTPLAGATNDITHHKHSFQHPTVGPRLIILSPQLTTTTPLHIWLSTGIRAVDHCVESICSIKASAEGDTIAEKGLRRLLPGLLTTKMNSRDLKSRLACQLGAIDAISAPLNRVPMGASHGIGHQLGPLGVGHGETSCVLLPAVCKYNKRVNSEQQQRVLNILWSEEAVMGVLGKAGVDREKSDLGDALDVLFKALGMPRTLDEVGIARDQFESLAVGSLDDRWCKTNPIPLTREEQVLEILEICVKER</sequence>
<dbReference type="Gene3D" id="1.10.4100.10">
    <property type="entry name" value="2-methylcitrate dehydratase PrpD"/>
    <property type="match status" value="1"/>
</dbReference>
<name>A0A8H3FFJ9_9LECA</name>
<dbReference type="PANTHER" id="PTHR16943:SF15">
    <property type="entry name" value="DEHYDRATASE (PRPD), PUTATIVE-RELATED"/>
    <property type="match status" value="1"/>
</dbReference>
<accession>A0A8H3FFJ9</accession>